<dbReference type="Gene3D" id="3.50.50.60">
    <property type="entry name" value="FAD/NAD(P)-binding domain"/>
    <property type="match status" value="1"/>
</dbReference>
<protein>
    <recommendedName>
        <fullName evidence="6">FAD dependent oxidoreductase domain-containing protein</fullName>
    </recommendedName>
</protein>
<keyword evidence="8" id="KW-1185">Reference proteome</keyword>
<evidence type="ECO:0000256" key="3">
    <source>
        <dbReference type="ARBA" id="ARBA00022630"/>
    </source>
</evidence>
<keyword evidence="5" id="KW-0560">Oxidoreductase</keyword>
<dbReference type="Gene3D" id="3.30.9.10">
    <property type="entry name" value="D-Amino Acid Oxidase, subunit A, domain 2"/>
    <property type="match status" value="1"/>
</dbReference>
<evidence type="ECO:0000313" key="7">
    <source>
        <dbReference type="EMBL" id="KAL2075180.1"/>
    </source>
</evidence>
<sequence>MEIIIKSPEIFDMTRSTTPDHNSSILVVGAGTWGCSTALHLARRGYKNVKVLDRYPLPSPISAGNDINKIIEEGSSTSSSDDSLSETLRRLATHGWLHDPVFAPHYHNTGYAICAHTPAGLEQLTKHEKIHDNPDFEVLETPEQFRSLMPEGVLTGDFPNWKGGFRKKGAGWVFARGALMSTFHEASRLGVEFITGPGGDVTTLLVENGDVVGAETADGTRHYATTTILAAGAQAPSLLDMKDQLRPTAWTLAHIALSAEECKLYRNLPVLFNLESGFFMEPDAEKGELKICDEHPGYCNWSTDTSGARINIPFAKHQIPREAEARVREFLRHTMPQLAERPFSFARICWCADTPDRQFLIDRHPEFKNLVLAVGGSGHGFMHITSIGGFIADAMEGCLDADLKKAFRWRPETAVGRNWSDVQDRMGGPNKVMDFGDVKEWTEIKPDRRYVA</sequence>
<dbReference type="PANTHER" id="PTHR10961">
    <property type="entry name" value="PEROXISOMAL SARCOSINE OXIDASE"/>
    <property type="match status" value="1"/>
</dbReference>
<dbReference type="SUPFAM" id="SSF51905">
    <property type="entry name" value="FAD/NAD(P)-binding domain"/>
    <property type="match status" value="1"/>
</dbReference>
<dbReference type="Proteomes" id="UP001595075">
    <property type="component" value="Unassembled WGS sequence"/>
</dbReference>
<gene>
    <name evidence="7" type="ORF">VTL71DRAFT_122</name>
</gene>
<dbReference type="InterPro" id="IPR006076">
    <property type="entry name" value="FAD-dep_OxRdtase"/>
</dbReference>
<feature type="domain" description="FAD dependent oxidoreductase" evidence="6">
    <location>
        <begin position="25"/>
        <end position="393"/>
    </location>
</feature>
<dbReference type="EMBL" id="JAZHXI010000001">
    <property type="protein sequence ID" value="KAL2075180.1"/>
    <property type="molecule type" value="Genomic_DNA"/>
</dbReference>
<keyword evidence="4" id="KW-0274">FAD</keyword>
<keyword evidence="3" id="KW-0285">Flavoprotein</keyword>
<evidence type="ECO:0000256" key="2">
    <source>
        <dbReference type="ARBA" id="ARBA00010989"/>
    </source>
</evidence>
<reference evidence="7 8" key="1">
    <citation type="journal article" date="2024" name="Commun. Biol.">
        <title>Comparative genomic analysis of thermophilic fungi reveals convergent evolutionary adaptations and gene losses.</title>
        <authorList>
            <person name="Steindorff A.S."/>
            <person name="Aguilar-Pontes M.V."/>
            <person name="Robinson A.J."/>
            <person name="Andreopoulos B."/>
            <person name="LaButti K."/>
            <person name="Kuo A."/>
            <person name="Mondo S."/>
            <person name="Riley R."/>
            <person name="Otillar R."/>
            <person name="Haridas S."/>
            <person name="Lipzen A."/>
            <person name="Grimwood J."/>
            <person name="Schmutz J."/>
            <person name="Clum A."/>
            <person name="Reid I.D."/>
            <person name="Moisan M.C."/>
            <person name="Butler G."/>
            <person name="Nguyen T.T.M."/>
            <person name="Dewar K."/>
            <person name="Conant G."/>
            <person name="Drula E."/>
            <person name="Henrissat B."/>
            <person name="Hansel C."/>
            <person name="Singer S."/>
            <person name="Hutchinson M.I."/>
            <person name="de Vries R.P."/>
            <person name="Natvig D.O."/>
            <person name="Powell A.J."/>
            <person name="Tsang A."/>
            <person name="Grigoriev I.V."/>
        </authorList>
    </citation>
    <scope>NUCLEOTIDE SEQUENCE [LARGE SCALE GENOMIC DNA]</scope>
    <source>
        <strain evidence="7 8">CBS 494.80</strain>
    </source>
</reference>
<dbReference type="Pfam" id="PF01266">
    <property type="entry name" value="DAO"/>
    <property type="match status" value="1"/>
</dbReference>
<dbReference type="InterPro" id="IPR045170">
    <property type="entry name" value="MTOX"/>
</dbReference>
<dbReference type="PANTHER" id="PTHR10961:SF24">
    <property type="entry name" value="HYPOTHETICAL FRUCTOSYL AMINE:OXYGEN OXIDOREDUCTASE (EUROFUNG)"/>
    <property type="match status" value="1"/>
</dbReference>
<comment type="similarity">
    <text evidence="2">Belongs to the MSOX/MTOX family.</text>
</comment>
<evidence type="ECO:0000256" key="4">
    <source>
        <dbReference type="ARBA" id="ARBA00022827"/>
    </source>
</evidence>
<evidence type="ECO:0000256" key="5">
    <source>
        <dbReference type="ARBA" id="ARBA00023002"/>
    </source>
</evidence>
<evidence type="ECO:0000256" key="1">
    <source>
        <dbReference type="ARBA" id="ARBA00001974"/>
    </source>
</evidence>
<proteinExistence type="inferred from homology"/>
<evidence type="ECO:0000313" key="8">
    <source>
        <dbReference type="Proteomes" id="UP001595075"/>
    </source>
</evidence>
<comment type="cofactor">
    <cofactor evidence="1">
        <name>FAD</name>
        <dbReference type="ChEBI" id="CHEBI:57692"/>
    </cofactor>
</comment>
<accession>A0ABR4CZC2</accession>
<dbReference type="InterPro" id="IPR036188">
    <property type="entry name" value="FAD/NAD-bd_sf"/>
</dbReference>
<organism evidence="7 8">
    <name type="scientific">Oculimacula yallundae</name>
    <dbReference type="NCBI Taxonomy" id="86028"/>
    <lineage>
        <taxon>Eukaryota</taxon>
        <taxon>Fungi</taxon>
        <taxon>Dikarya</taxon>
        <taxon>Ascomycota</taxon>
        <taxon>Pezizomycotina</taxon>
        <taxon>Leotiomycetes</taxon>
        <taxon>Helotiales</taxon>
        <taxon>Ploettnerulaceae</taxon>
        <taxon>Oculimacula</taxon>
    </lineage>
</organism>
<name>A0ABR4CZC2_9HELO</name>
<evidence type="ECO:0000259" key="6">
    <source>
        <dbReference type="Pfam" id="PF01266"/>
    </source>
</evidence>
<comment type="caution">
    <text evidence="7">The sequence shown here is derived from an EMBL/GenBank/DDBJ whole genome shotgun (WGS) entry which is preliminary data.</text>
</comment>